<dbReference type="AlphaFoldDB" id="A0AAV9BLQ5"/>
<reference evidence="2" key="1">
    <citation type="journal article" date="2023" name="Nat. Commun.">
        <title>Diploid and tetraploid genomes of Acorus and the evolution of monocots.</title>
        <authorList>
            <person name="Ma L."/>
            <person name="Liu K.W."/>
            <person name="Li Z."/>
            <person name="Hsiao Y.Y."/>
            <person name="Qi Y."/>
            <person name="Fu T."/>
            <person name="Tang G.D."/>
            <person name="Zhang D."/>
            <person name="Sun W.H."/>
            <person name="Liu D.K."/>
            <person name="Li Y."/>
            <person name="Chen G.Z."/>
            <person name="Liu X.D."/>
            <person name="Liao X.Y."/>
            <person name="Jiang Y.T."/>
            <person name="Yu X."/>
            <person name="Hao Y."/>
            <person name="Huang J."/>
            <person name="Zhao X.W."/>
            <person name="Ke S."/>
            <person name="Chen Y.Y."/>
            <person name="Wu W.L."/>
            <person name="Hsu J.L."/>
            <person name="Lin Y.F."/>
            <person name="Huang M.D."/>
            <person name="Li C.Y."/>
            <person name="Huang L."/>
            <person name="Wang Z.W."/>
            <person name="Zhao X."/>
            <person name="Zhong W.Y."/>
            <person name="Peng D.H."/>
            <person name="Ahmad S."/>
            <person name="Lan S."/>
            <person name="Zhang J.S."/>
            <person name="Tsai W.C."/>
            <person name="Van de Peer Y."/>
            <person name="Liu Z.J."/>
        </authorList>
    </citation>
    <scope>NUCLEOTIDE SEQUENCE</scope>
    <source>
        <strain evidence="2">SCP</strain>
    </source>
</reference>
<feature type="compositionally biased region" description="Polar residues" evidence="1">
    <location>
        <begin position="1"/>
        <end position="11"/>
    </location>
</feature>
<dbReference type="Proteomes" id="UP001179952">
    <property type="component" value="Unassembled WGS sequence"/>
</dbReference>
<evidence type="ECO:0000256" key="1">
    <source>
        <dbReference type="SAM" id="MobiDB-lite"/>
    </source>
</evidence>
<accession>A0AAV9BLQ5</accession>
<dbReference type="EMBL" id="JAUJYN010000002">
    <property type="protein sequence ID" value="KAK1277385.1"/>
    <property type="molecule type" value="Genomic_DNA"/>
</dbReference>
<protein>
    <submittedName>
        <fullName evidence="2">Uncharacterized protein</fullName>
    </submittedName>
</protein>
<name>A0AAV9BLQ5_ACOGR</name>
<reference evidence="2" key="2">
    <citation type="submission" date="2023-06" db="EMBL/GenBank/DDBJ databases">
        <authorList>
            <person name="Ma L."/>
            <person name="Liu K.-W."/>
            <person name="Li Z."/>
            <person name="Hsiao Y.-Y."/>
            <person name="Qi Y."/>
            <person name="Fu T."/>
            <person name="Tang G."/>
            <person name="Zhang D."/>
            <person name="Sun W.-H."/>
            <person name="Liu D.-K."/>
            <person name="Li Y."/>
            <person name="Chen G.-Z."/>
            <person name="Liu X.-D."/>
            <person name="Liao X.-Y."/>
            <person name="Jiang Y.-T."/>
            <person name="Yu X."/>
            <person name="Hao Y."/>
            <person name="Huang J."/>
            <person name="Zhao X.-W."/>
            <person name="Ke S."/>
            <person name="Chen Y.-Y."/>
            <person name="Wu W.-L."/>
            <person name="Hsu J.-L."/>
            <person name="Lin Y.-F."/>
            <person name="Huang M.-D."/>
            <person name="Li C.-Y."/>
            <person name="Huang L."/>
            <person name="Wang Z.-W."/>
            <person name="Zhao X."/>
            <person name="Zhong W.-Y."/>
            <person name="Peng D.-H."/>
            <person name="Ahmad S."/>
            <person name="Lan S."/>
            <person name="Zhang J.-S."/>
            <person name="Tsai W.-C."/>
            <person name="Van De Peer Y."/>
            <person name="Liu Z.-J."/>
        </authorList>
    </citation>
    <scope>NUCLEOTIDE SEQUENCE</scope>
    <source>
        <strain evidence="2">SCP</strain>
        <tissue evidence="2">Leaves</tissue>
    </source>
</reference>
<proteinExistence type="predicted"/>
<sequence>MIKFKNQTSAASGHPRPFRNHPSPHQAIPIESETDPRRSFRSFILSKKSWEVCGVFERSLVFDMFQNILELS</sequence>
<comment type="caution">
    <text evidence="2">The sequence shown here is derived from an EMBL/GenBank/DDBJ whole genome shotgun (WGS) entry which is preliminary data.</text>
</comment>
<organism evidence="2 3">
    <name type="scientific">Acorus gramineus</name>
    <name type="common">Dwarf sweet flag</name>
    <dbReference type="NCBI Taxonomy" id="55184"/>
    <lineage>
        <taxon>Eukaryota</taxon>
        <taxon>Viridiplantae</taxon>
        <taxon>Streptophyta</taxon>
        <taxon>Embryophyta</taxon>
        <taxon>Tracheophyta</taxon>
        <taxon>Spermatophyta</taxon>
        <taxon>Magnoliopsida</taxon>
        <taxon>Liliopsida</taxon>
        <taxon>Acoraceae</taxon>
        <taxon>Acorus</taxon>
    </lineage>
</organism>
<gene>
    <name evidence="2" type="ORF">QJS04_geneDACA016606</name>
</gene>
<evidence type="ECO:0000313" key="3">
    <source>
        <dbReference type="Proteomes" id="UP001179952"/>
    </source>
</evidence>
<keyword evidence="3" id="KW-1185">Reference proteome</keyword>
<feature type="region of interest" description="Disordered" evidence="1">
    <location>
        <begin position="1"/>
        <end position="36"/>
    </location>
</feature>
<evidence type="ECO:0000313" key="2">
    <source>
        <dbReference type="EMBL" id="KAK1277385.1"/>
    </source>
</evidence>